<dbReference type="GeneID" id="81403826"/>
<organism evidence="2 3">
    <name type="scientific">Penicillium bovifimosum</name>
    <dbReference type="NCBI Taxonomy" id="126998"/>
    <lineage>
        <taxon>Eukaryota</taxon>
        <taxon>Fungi</taxon>
        <taxon>Dikarya</taxon>
        <taxon>Ascomycota</taxon>
        <taxon>Pezizomycotina</taxon>
        <taxon>Eurotiomycetes</taxon>
        <taxon>Eurotiomycetidae</taxon>
        <taxon>Eurotiales</taxon>
        <taxon>Aspergillaceae</taxon>
        <taxon>Penicillium</taxon>
    </lineage>
</organism>
<reference evidence="2" key="1">
    <citation type="submission" date="2022-11" db="EMBL/GenBank/DDBJ databases">
        <authorList>
            <person name="Petersen C."/>
        </authorList>
    </citation>
    <scope>NUCLEOTIDE SEQUENCE</scope>
    <source>
        <strain evidence="2">IBT 22155</strain>
    </source>
</reference>
<protein>
    <submittedName>
        <fullName evidence="2">Uncharacterized protein</fullName>
    </submittedName>
</protein>
<evidence type="ECO:0000313" key="3">
    <source>
        <dbReference type="Proteomes" id="UP001149079"/>
    </source>
</evidence>
<comment type="caution">
    <text evidence="2">The sequence shown here is derived from an EMBL/GenBank/DDBJ whole genome shotgun (WGS) entry which is preliminary data.</text>
</comment>
<evidence type="ECO:0000256" key="1">
    <source>
        <dbReference type="SAM" id="MobiDB-lite"/>
    </source>
</evidence>
<proteinExistence type="predicted"/>
<reference evidence="2" key="2">
    <citation type="journal article" date="2023" name="IMA Fungus">
        <title>Comparative genomic study of the Penicillium genus elucidates a diverse pangenome and 15 lateral gene transfer events.</title>
        <authorList>
            <person name="Petersen C."/>
            <person name="Sorensen T."/>
            <person name="Nielsen M.R."/>
            <person name="Sondergaard T.E."/>
            <person name="Sorensen J.L."/>
            <person name="Fitzpatrick D.A."/>
            <person name="Frisvad J.C."/>
            <person name="Nielsen K.L."/>
        </authorList>
    </citation>
    <scope>NUCLEOTIDE SEQUENCE</scope>
    <source>
        <strain evidence="2">IBT 22155</strain>
    </source>
</reference>
<feature type="region of interest" description="Disordered" evidence="1">
    <location>
        <begin position="25"/>
        <end position="49"/>
    </location>
</feature>
<evidence type="ECO:0000313" key="2">
    <source>
        <dbReference type="EMBL" id="KAJ5139064.1"/>
    </source>
</evidence>
<name>A0A9W9L671_9EURO</name>
<dbReference type="EMBL" id="JAPQKL010000003">
    <property type="protein sequence ID" value="KAJ5139064.1"/>
    <property type="molecule type" value="Genomic_DNA"/>
</dbReference>
<dbReference type="Proteomes" id="UP001149079">
    <property type="component" value="Unassembled WGS sequence"/>
</dbReference>
<gene>
    <name evidence="2" type="ORF">N7515_003912</name>
</gene>
<keyword evidence="3" id="KW-1185">Reference proteome</keyword>
<sequence length="105" mass="11461">MHIVWAVEPIPTTSTVSPTRIVPRSTRPVATVPRPAIENPSSTGIKNGRDFTSTGVGIYASNASPRRMIARSPNSARTRWAFGRSRGSVLIELEKVVLDDYSLVK</sequence>
<dbReference type="AlphaFoldDB" id="A0A9W9L671"/>
<dbReference type="RefSeq" id="XP_056523713.1">
    <property type="nucleotide sequence ID" value="XM_056664656.1"/>
</dbReference>
<accession>A0A9W9L671</accession>
<feature type="compositionally biased region" description="Polar residues" evidence="1">
    <location>
        <begin position="39"/>
        <end position="49"/>
    </location>
</feature>